<proteinExistence type="predicted"/>
<dbReference type="PROSITE" id="PS50011">
    <property type="entry name" value="PROTEIN_KINASE_DOM"/>
    <property type="match status" value="1"/>
</dbReference>
<dbReference type="GO" id="GO:0004672">
    <property type="term" value="F:protein kinase activity"/>
    <property type="evidence" value="ECO:0007669"/>
    <property type="project" value="InterPro"/>
</dbReference>
<keyword evidence="3" id="KW-1185">Reference proteome</keyword>
<dbReference type="PANTHER" id="PTHR38248:SF2">
    <property type="entry name" value="FUNK1 11"/>
    <property type="match status" value="1"/>
</dbReference>
<evidence type="ECO:0000313" key="3">
    <source>
        <dbReference type="Proteomes" id="UP000015241"/>
    </source>
</evidence>
<dbReference type="InParanoid" id="S8F8A1"/>
<dbReference type="InterPro" id="IPR011009">
    <property type="entry name" value="Kinase-like_dom_sf"/>
</dbReference>
<name>S8F8A1_FOMSC</name>
<dbReference type="InterPro" id="IPR000719">
    <property type="entry name" value="Prot_kinase_dom"/>
</dbReference>
<dbReference type="AlphaFoldDB" id="S8F8A1"/>
<dbReference type="STRING" id="743788.S8F8A1"/>
<gene>
    <name evidence="2" type="ORF">FOMPIDRAFT_98712</name>
</gene>
<sequence length="225" mass="24661">MSSSRQPLPEAEVYKRVGHFEDRLPSILGLLCGGDVLYEDGQELKVLDTAAVRGGWMDDTSAKILHRLVLSTVGEPLWKYTDEPQLLRAFHAIIEAHQRLAERGILHCDISPGNLLLASGLSAYVSGILTDFDGAYIDEELFNRVAHDAHDPGRVGPMQTNAMATKSSLSGTRQFMATHLLYAVERKGTAEHTAAHDDLESIGYVFGYAHPHPPLPSQHARVRGG</sequence>
<dbReference type="InterPro" id="IPR008266">
    <property type="entry name" value="Tyr_kinase_AS"/>
</dbReference>
<dbReference type="Pfam" id="PF17667">
    <property type="entry name" value="Pkinase_fungal"/>
    <property type="match status" value="1"/>
</dbReference>
<protein>
    <recommendedName>
        <fullName evidence="1">Protein kinase domain-containing protein</fullName>
    </recommendedName>
</protein>
<dbReference type="InterPro" id="IPR040976">
    <property type="entry name" value="Pkinase_fungal"/>
</dbReference>
<feature type="domain" description="Protein kinase" evidence="1">
    <location>
        <begin position="1"/>
        <end position="225"/>
    </location>
</feature>
<organism evidence="2 3">
    <name type="scientific">Fomitopsis schrenkii</name>
    <name type="common">Brown rot fungus</name>
    <dbReference type="NCBI Taxonomy" id="2126942"/>
    <lineage>
        <taxon>Eukaryota</taxon>
        <taxon>Fungi</taxon>
        <taxon>Dikarya</taxon>
        <taxon>Basidiomycota</taxon>
        <taxon>Agaricomycotina</taxon>
        <taxon>Agaricomycetes</taxon>
        <taxon>Polyporales</taxon>
        <taxon>Fomitopsis</taxon>
    </lineage>
</organism>
<dbReference type="PROSITE" id="PS00109">
    <property type="entry name" value="PROTEIN_KINASE_TYR"/>
    <property type="match status" value="1"/>
</dbReference>
<dbReference type="HOGENOM" id="CLU_1229972_0_0_1"/>
<dbReference type="Proteomes" id="UP000015241">
    <property type="component" value="Unassembled WGS sequence"/>
</dbReference>
<dbReference type="GO" id="GO:0005524">
    <property type="term" value="F:ATP binding"/>
    <property type="evidence" value="ECO:0007669"/>
    <property type="project" value="InterPro"/>
</dbReference>
<dbReference type="EMBL" id="KE504217">
    <property type="protein sequence ID" value="EPS95004.1"/>
    <property type="molecule type" value="Genomic_DNA"/>
</dbReference>
<evidence type="ECO:0000313" key="2">
    <source>
        <dbReference type="EMBL" id="EPS95004.1"/>
    </source>
</evidence>
<accession>S8F8A1</accession>
<reference evidence="2 3" key="1">
    <citation type="journal article" date="2012" name="Science">
        <title>The Paleozoic origin of enzymatic lignin decomposition reconstructed from 31 fungal genomes.</title>
        <authorList>
            <person name="Floudas D."/>
            <person name="Binder M."/>
            <person name="Riley R."/>
            <person name="Barry K."/>
            <person name="Blanchette R.A."/>
            <person name="Henrissat B."/>
            <person name="Martinez A.T."/>
            <person name="Otillar R."/>
            <person name="Spatafora J.W."/>
            <person name="Yadav J.S."/>
            <person name="Aerts A."/>
            <person name="Benoit I."/>
            <person name="Boyd A."/>
            <person name="Carlson A."/>
            <person name="Copeland A."/>
            <person name="Coutinho P.M."/>
            <person name="de Vries R.P."/>
            <person name="Ferreira P."/>
            <person name="Findley K."/>
            <person name="Foster B."/>
            <person name="Gaskell J."/>
            <person name="Glotzer D."/>
            <person name="Gorecki P."/>
            <person name="Heitman J."/>
            <person name="Hesse C."/>
            <person name="Hori C."/>
            <person name="Igarashi K."/>
            <person name="Jurgens J.A."/>
            <person name="Kallen N."/>
            <person name="Kersten P."/>
            <person name="Kohler A."/>
            <person name="Kuees U."/>
            <person name="Kumar T.K.A."/>
            <person name="Kuo A."/>
            <person name="LaButti K."/>
            <person name="Larrondo L.F."/>
            <person name="Lindquist E."/>
            <person name="Ling A."/>
            <person name="Lombard V."/>
            <person name="Lucas S."/>
            <person name="Lundell T."/>
            <person name="Martin R."/>
            <person name="McLaughlin D.J."/>
            <person name="Morgenstern I."/>
            <person name="Morin E."/>
            <person name="Murat C."/>
            <person name="Nagy L.G."/>
            <person name="Nolan M."/>
            <person name="Ohm R.A."/>
            <person name="Patyshakuliyeva A."/>
            <person name="Rokas A."/>
            <person name="Ruiz-Duenas F.J."/>
            <person name="Sabat G."/>
            <person name="Salamov A."/>
            <person name="Samejima M."/>
            <person name="Schmutz J."/>
            <person name="Slot J.C."/>
            <person name="St John F."/>
            <person name="Stenlid J."/>
            <person name="Sun H."/>
            <person name="Sun S."/>
            <person name="Syed K."/>
            <person name="Tsang A."/>
            <person name="Wiebenga A."/>
            <person name="Young D."/>
            <person name="Pisabarro A."/>
            <person name="Eastwood D.C."/>
            <person name="Martin F."/>
            <person name="Cullen D."/>
            <person name="Grigoriev I.V."/>
            <person name="Hibbett D.S."/>
        </authorList>
    </citation>
    <scope>NUCLEOTIDE SEQUENCE</scope>
    <source>
        <strain evidence="3">FP-58527</strain>
    </source>
</reference>
<evidence type="ECO:0000259" key="1">
    <source>
        <dbReference type="PROSITE" id="PS50011"/>
    </source>
</evidence>
<dbReference type="OrthoDB" id="3271155at2759"/>
<dbReference type="PANTHER" id="PTHR38248">
    <property type="entry name" value="FUNK1 6"/>
    <property type="match status" value="1"/>
</dbReference>
<dbReference type="SUPFAM" id="SSF56112">
    <property type="entry name" value="Protein kinase-like (PK-like)"/>
    <property type="match status" value="1"/>
</dbReference>
<dbReference type="Gene3D" id="1.10.510.10">
    <property type="entry name" value="Transferase(Phosphotransferase) domain 1"/>
    <property type="match status" value="1"/>
</dbReference>